<gene>
    <name evidence="1" type="ORF">METZ01_LOCUS11837</name>
</gene>
<protein>
    <submittedName>
        <fullName evidence="1">Uncharacterized protein</fullName>
    </submittedName>
</protein>
<accession>A0A381NZW6</accession>
<name>A0A381NZW6_9ZZZZ</name>
<evidence type="ECO:0000313" key="1">
    <source>
        <dbReference type="EMBL" id="SUZ58983.1"/>
    </source>
</evidence>
<dbReference type="AlphaFoldDB" id="A0A381NZW6"/>
<organism evidence="1">
    <name type="scientific">marine metagenome</name>
    <dbReference type="NCBI Taxonomy" id="408172"/>
    <lineage>
        <taxon>unclassified sequences</taxon>
        <taxon>metagenomes</taxon>
        <taxon>ecological metagenomes</taxon>
    </lineage>
</organism>
<dbReference type="EMBL" id="UINC01000654">
    <property type="protein sequence ID" value="SUZ58983.1"/>
    <property type="molecule type" value="Genomic_DNA"/>
</dbReference>
<feature type="non-terminal residue" evidence="1">
    <location>
        <position position="1"/>
    </location>
</feature>
<sequence>VIVHCNFEELSALKVGARQVLDGYAPEPGMIAAPPEEREQVAALMLLLGGDFSVTTLSEQRSLLHAVAIIVGILRIEMESVVVAHHPADEFAVSAYFDFAHAFSVQARLYELGLEMEALVELVTGGPVTEELARDFVFPD</sequence>
<proteinExistence type="predicted"/>
<reference evidence="1" key="1">
    <citation type="submission" date="2018-05" db="EMBL/GenBank/DDBJ databases">
        <authorList>
            <person name="Lanie J.A."/>
            <person name="Ng W.-L."/>
            <person name="Kazmierczak K.M."/>
            <person name="Andrzejewski T.M."/>
            <person name="Davidsen T.M."/>
            <person name="Wayne K.J."/>
            <person name="Tettelin H."/>
            <person name="Glass J.I."/>
            <person name="Rusch D."/>
            <person name="Podicherti R."/>
            <person name="Tsui H.-C.T."/>
            <person name="Winkler M.E."/>
        </authorList>
    </citation>
    <scope>NUCLEOTIDE SEQUENCE</scope>
</reference>